<evidence type="ECO:0000259" key="11">
    <source>
        <dbReference type="PROSITE" id="PS50851"/>
    </source>
</evidence>
<dbReference type="SMART" id="SM00260">
    <property type="entry name" value="CheW"/>
    <property type="match status" value="1"/>
</dbReference>
<dbReference type="SMART" id="SM01231">
    <property type="entry name" value="H-kinase_dim"/>
    <property type="match status" value="1"/>
</dbReference>
<protein>
    <recommendedName>
        <fullName evidence="2">histidine kinase</fullName>
        <ecNumber evidence="2">2.7.13.3</ecNumber>
    </recommendedName>
</protein>
<dbReference type="PANTHER" id="PTHR43395:SF1">
    <property type="entry name" value="CHEMOTAXIS PROTEIN CHEA"/>
    <property type="match status" value="1"/>
</dbReference>
<evidence type="ECO:0000256" key="4">
    <source>
        <dbReference type="ARBA" id="ARBA00022679"/>
    </source>
</evidence>
<sequence>MDRKEKEFLKKLRATFKIEAEEHLAAMSSELIALENSEDPAQLAASIESVYRAAHSLKGAARAVGLRDVESVCQSLESVVSSIKKQELAPSQMFFDVALRTVDILNQLVNEQESAPVGDILREIESLLQERREPGVAKPEAPVEVGTAAPAIESPVIREPLAEKPSEPVQPAEPSVEKPQRQEEDAKHAAGAVQRRLPQSDTIRISTARLDALLYQVEEMVSIKIAAAERLAELRTLAALLDAWEKTWKRVRTDLRRFQEVCPLGKTPEKGPDAETLRLIDYLVKHETLLKDAVVRTNRLSKNAENESRSIGGMIDVLMDDMKTLLMMPFASLLEPFPKLVRDISHDQGKEVALIVEGQEVEIDRRILEEMKDPLIHLVRNSLDHGLEKPDVRIRHRKPPQGTLRIQVSQQSSNKIEILVSDDGAGIDVAKVKKAAVSRQVVSEKELEGLSNQEALGLIFRSDVSTSDIITDLSGRGLGLAIVQEKVDKLGGHVSVESTPLEGTSFRIVLPVTLATFRGILAECNQQLFVIPTSSVQRVVRIKKDSVRRVENRDTVVIRDRVLLFVWLAEVLNIADGKDHDDEDFISAVVLNAGQRSVAFGIDRIVSEQEVIVKGLGKQLARVRNVAGATVLSSGEVVPILNVSDLVKSALSHRAVSTGVATQRRAAQKKRSRILVAEDSITSRTLLRNILESAGYDVETVVDGWEAWQILRSRNFDLLVSDVQMPKMDGFELTEKIRADKKLAELPVVLVTSLESPEDRERGIDVGASAYIVKSSFDQSNLLEVVGRLL</sequence>
<dbReference type="InterPro" id="IPR002545">
    <property type="entry name" value="CheW-lke_dom"/>
</dbReference>
<dbReference type="Gene3D" id="1.20.120.160">
    <property type="entry name" value="HPT domain"/>
    <property type="match status" value="1"/>
</dbReference>
<dbReference type="InterPro" id="IPR008207">
    <property type="entry name" value="Sig_transdc_His_kin_Hpt_dom"/>
</dbReference>
<dbReference type="EMBL" id="DTGT01000027">
    <property type="protein sequence ID" value="HGH59846.1"/>
    <property type="molecule type" value="Genomic_DNA"/>
</dbReference>
<dbReference type="PRINTS" id="PR00344">
    <property type="entry name" value="BCTRLSENSOR"/>
</dbReference>
<dbReference type="PROSITE" id="PS50109">
    <property type="entry name" value="HIS_KIN"/>
    <property type="match status" value="1"/>
</dbReference>
<feature type="domain" description="Histidine kinase" evidence="9">
    <location>
        <begin position="306"/>
        <end position="514"/>
    </location>
</feature>
<dbReference type="PANTHER" id="PTHR43395">
    <property type="entry name" value="SENSOR HISTIDINE KINASE CHEA"/>
    <property type="match status" value="1"/>
</dbReference>
<dbReference type="PROSITE" id="PS50110">
    <property type="entry name" value="RESPONSE_REGULATORY"/>
    <property type="match status" value="1"/>
</dbReference>
<dbReference type="FunFam" id="3.30.565.10:FF:000016">
    <property type="entry name" value="Chemotaxis protein CheA, putative"/>
    <property type="match status" value="1"/>
</dbReference>
<feature type="domain" description="Response regulatory" evidence="10">
    <location>
        <begin position="673"/>
        <end position="789"/>
    </location>
</feature>
<dbReference type="CDD" id="cd00088">
    <property type="entry name" value="HPT"/>
    <property type="match status" value="1"/>
</dbReference>
<dbReference type="Gene3D" id="3.30.565.10">
    <property type="entry name" value="Histidine kinase-like ATPase, C-terminal domain"/>
    <property type="match status" value="1"/>
</dbReference>
<dbReference type="PROSITE" id="PS50851">
    <property type="entry name" value="CHEW"/>
    <property type="match status" value="1"/>
</dbReference>
<feature type="domain" description="HPt" evidence="12">
    <location>
        <begin position="5"/>
        <end position="112"/>
    </location>
</feature>
<dbReference type="Pfam" id="PF02518">
    <property type="entry name" value="HATPase_c"/>
    <property type="match status" value="1"/>
</dbReference>
<dbReference type="PROSITE" id="PS50894">
    <property type="entry name" value="HPT"/>
    <property type="match status" value="1"/>
</dbReference>
<dbReference type="InterPro" id="IPR036641">
    <property type="entry name" value="HPT_dom_sf"/>
</dbReference>
<feature type="region of interest" description="Disordered" evidence="8">
    <location>
        <begin position="154"/>
        <end position="195"/>
    </location>
</feature>
<dbReference type="SMART" id="SM00073">
    <property type="entry name" value="HPT"/>
    <property type="match status" value="1"/>
</dbReference>
<evidence type="ECO:0000256" key="6">
    <source>
        <dbReference type="PROSITE-ProRule" id="PRU00110"/>
    </source>
</evidence>
<proteinExistence type="predicted"/>
<keyword evidence="4" id="KW-0808">Transferase</keyword>
<dbReference type="GO" id="GO:0005737">
    <property type="term" value="C:cytoplasm"/>
    <property type="evidence" value="ECO:0007669"/>
    <property type="project" value="InterPro"/>
</dbReference>
<keyword evidence="3 7" id="KW-0597">Phosphoprotein</keyword>
<dbReference type="InterPro" id="IPR001789">
    <property type="entry name" value="Sig_transdc_resp-reg_receiver"/>
</dbReference>
<dbReference type="InterPro" id="IPR004358">
    <property type="entry name" value="Sig_transdc_His_kin-like_C"/>
</dbReference>
<dbReference type="GO" id="GO:0000155">
    <property type="term" value="F:phosphorelay sensor kinase activity"/>
    <property type="evidence" value="ECO:0007669"/>
    <property type="project" value="InterPro"/>
</dbReference>
<evidence type="ECO:0000256" key="1">
    <source>
        <dbReference type="ARBA" id="ARBA00000085"/>
    </source>
</evidence>
<keyword evidence="5 13" id="KW-0418">Kinase</keyword>
<evidence type="ECO:0000256" key="5">
    <source>
        <dbReference type="ARBA" id="ARBA00022777"/>
    </source>
</evidence>
<name>A0A7C4AQ62_9BACT</name>
<evidence type="ECO:0000256" key="7">
    <source>
        <dbReference type="PROSITE-ProRule" id="PRU00169"/>
    </source>
</evidence>
<feature type="modified residue" description="Phosphohistidine" evidence="6">
    <location>
        <position position="55"/>
    </location>
</feature>
<feature type="compositionally biased region" description="Basic and acidic residues" evidence="8">
    <location>
        <begin position="175"/>
        <end position="188"/>
    </location>
</feature>
<reference evidence="13" key="1">
    <citation type="journal article" date="2020" name="mSystems">
        <title>Genome- and Community-Level Interaction Insights into Carbon Utilization and Element Cycling Functions of Hydrothermarchaeota in Hydrothermal Sediment.</title>
        <authorList>
            <person name="Zhou Z."/>
            <person name="Liu Y."/>
            <person name="Xu W."/>
            <person name="Pan J."/>
            <person name="Luo Z.H."/>
            <person name="Li M."/>
        </authorList>
    </citation>
    <scope>NUCLEOTIDE SEQUENCE [LARGE SCALE GENOMIC DNA]</scope>
    <source>
        <strain evidence="13">SpSt-769</strain>
    </source>
</reference>
<dbReference type="Pfam" id="PF00072">
    <property type="entry name" value="Response_reg"/>
    <property type="match status" value="1"/>
</dbReference>
<dbReference type="AlphaFoldDB" id="A0A7C4AQ62"/>
<dbReference type="GO" id="GO:0006935">
    <property type="term" value="P:chemotaxis"/>
    <property type="evidence" value="ECO:0007669"/>
    <property type="project" value="InterPro"/>
</dbReference>
<dbReference type="SMART" id="SM00448">
    <property type="entry name" value="REC"/>
    <property type="match status" value="1"/>
</dbReference>
<dbReference type="Pfam" id="PF01584">
    <property type="entry name" value="CheW"/>
    <property type="match status" value="1"/>
</dbReference>
<dbReference type="SMART" id="SM00387">
    <property type="entry name" value="HATPase_c"/>
    <property type="match status" value="1"/>
</dbReference>
<dbReference type="InterPro" id="IPR036890">
    <property type="entry name" value="HATPase_C_sf"/>
</dbReference>
<dbReference type="InterPro" id="IPR003594">
    <property type="entry name" value="HATPase_dom"/>
</dbReference>
<dbReference type="SUPFAM" id="SSF47226">
    <property type="entry name" value="Histidine-containing phosphotransfer domain, HPT domain"/>
    <property type="match status" value="1"/>
</dbReference>
<dbReference type="Pfam" id="PF01627">
    <property type="entry name" value="Hpt"/>
    <property type="match status" value="1"/>
</dbReference>
<dbReference type="InterPro" id="IPR051315">
    <property type="entry name" value="Bact_Chemotaxis_CheA"/>
</dbReference>
<evidence type="ECO:0000313" key="13">
    <source>
        <dbReference type="EMBL" id="HGH59846.1"/>
    </source>
</evidence>
<feature type="domain" description="CheW-like" evidence="11">
    <location>
        <begin position="516"/>
        <end position="652"/>
    </location>
</feature>
<evidence type="ECO:0000259" key="12">
    <source>
        <dbReference type="PROSITE" id="PS50894"/>
    </source>
</evidence>
<dbReference type="InterPro" id="IPR005467">
    <property type="entry name" value="His_kinase_dom"/>
</dbReference>
<accession>A0A7C4AQ62</accession>
<comment type="caution">
    <text evidence="13">The sequence shown here is derived from an EMBL/GenBank/DDBJ whole genome shotgun (WGS) entry which is preliminary data.</text>
</comment>
<dbReference type="InterPro" id="IPR036061">
    <property type="entry name" value="CheW-like_dom_sf"/>
</dbReference>
<comment type="catalytic activity">
    <reaction evidence="1">
        <text>ATP + protein L-histidine = ADP + protein N-phospho-L-histidine.</text>
        <dbReference type="EC" id="2.7.13.3"/>
    </reaction>
</comment>
<dbReference type="Gene3D" id="3.40.50.2300">
    <property type="match status" value="1"/>
</dbReference>
<dbReference type="SUPFAM" id="SSF55874">
    <property type="entry name" value="ATPase domain of HSP90 chaperone/DNA topoisomerase II/histidine kinase"/>
    <property type="match status" value="1"/>
</dbReference>
<dbReference type="Gene3D" id="2.30.30.40">
    <property type="entry name" value="SH3 Domains"/>
    <property type="match status" value="1"/>
</dbReference>
<evidence type="ECO:0000259" key="9">
    <source>
        <dbReference type="PROSITE" id="PS50109"/>
    </source>
</evidence>
<organism evidence="13">
    <name type="scientific">Desulfomonile tiedjei</name>
    <dbReference type="NCBI Taxonomy" id="2358"/>
    <lineage>
        <taxon>Bacteria</taxon>
        <taxon>Pseudomonadati</taxon>
        <taxon>Thermodesulfobacteriota</taxon>
        <taxon>Desulfomonilia</taxon>
        <taxon>Desulfomonilales</taxon>
        <taxon>Desulfomonilaceae</taxon>
        <taxon>Desulfomonile</taxon>
    </lineage>
</organism>
<dbReference type="InterPro" id="IPR011006">
    <property type="entry name" value="CheY-like_superfamily"/>
</dbReference>
<dbReference type="SUPFAM" id="SSF52172">
    <property type="entry name" value="CheY-like"/>
    <property type="match status" value="1"/>
</dbReference>
<evidence type="ECO:0000256" key="3">
    <source>
        <dbReference type="ARBA" id="ARBA00022553"/>
    </source>
</evidence>
<dbReference type="InterPro" id="IPR004105">
    <property type="entry name" value="CheA-like_dim"/>
</dbReference>
<evidence type="ECO:0000259" key="10">
    <source>
        <dbReference type="PROSITE" id="PS50110"/>
    </source>
</evidence>
<evidence type="ECO:0000256" key="8">
    <source>
        <dbReference type="SAM" id="MobiDB-lite"/>
    </source>
</evidence>
<feature type="modified residue" description="4-aspartylphosphate" evidence="7">
    <location>
        <position position="722"/>
    </location>
</feature>
<gene>
    <name evidence="13" type="ORF">ENV54_00955</name>
</gene>
<evidence type="ECO:0000256" key="2">
    <source>
        <dbReference type="ARBA" id="ARBA00012438"/>
    </source>
</evidence>
<dbReference type="EC" id="2.7.13.3" evidence="2"/>
<dbReference type="SUPFAM" id="SSF50341">
    <property type="entry name" value="CheW-like"/>
    <property type="match status" value="1"/>
</dbReference>